<sequence length="383" mass="41582">MGFISSYETPAGRRYKVRYRKPDHSEGAKRGFTSKREAKLWLASVEVDVSRNSYVDPARARITVEAWMNTWLGTRSDLRPTTRERVRGIIDRDVVPALGRYPLGDLSHSRCQEWLHSLSKRLGPASVRKCAAVLSGALEAAVRDGRLTANPARGLHLPRVSTKSKRYLMVAQVHDLAEVVDGIGAGKQNGAANGYGTLIRVLAFCGLRWGEVSGLRVGDVNFLRGRLEIQHTVVESGGVQVESTPKDYEARSVPIPKSILDELAVLVAGRRADEPVFRGSRSGSWVRGKVFRRGWLDKAAVLIGEPGLTPHELRHTAASIAVSLGANVKAVQRMLGHASAAVTLDVYADLFDADTDALSAALDRVASRPIASISRPRAVGGGK</sequence>
<keyword evidence="9" id="KW-1185">Reference proteome</keyword>
<name>A0ABP8YUK6_9MICO</name>
<comment type="caution">
    <text evidence="8">The sequence shown here is derived from an EMBL/GenBank/DDBJ whole genome shotgun (WGS) entry which is preliminary data.</text>
</comment>
<evidence type="ECO:0000313" key="8">
    <source>
        <dbReference type="EMBL" id="GAA4738107.1"/>
    </source>
</evidence>
<accession>A0ABP8YUK6</accession>
<dbReference type="Proteomes" id="UP001500121">
    <property type="component" value="Unassembled WGS sequence"/>
</dbReference>
<feature type="domain" description="Core-binding (CB)" evidence="7">
    <location>
        <begin position="62"/>
        <end position="142"/>
    </location>
</feature>
<dbReference type="InterPro" id="IPR050808">
    <property type="entry name" value="Phage_Integrase"/>
</dbReference>
<evidence type="ECO:0000256" key="5">
    <source>
        <dbReference type="PROSITE-ProRule" id="PRU01248"/>
    </source>
</evidence>
<dbReference type="Gene3D" id="1.10.150.130">
    <property type="match status" value="1"/>
</dbReference>
<evidence type="ECO:0000256" key="1">
    <source>
        <dbReference type="ARBA" id="ARBA00008857"/>
    </source>
</evidence>
<dbReference type="CDD" id="cd01189">
    <property type="entry name" value="INT_ICEBs1_C_like"/>
    <property type="match status" value="1"/>
</dbReference>
<dbReference type="Pfam" id="PF00589">
    <property type="entry name" value="Phage_integrase"/>
    <property type="match status" value="1"/>
</dbReference>
<dbReference type="RefSeq" id="WP_345479433.1">
    <property type="nucleotide sequence ID" value="NZ_BAABLP010000001.1"/>
</dbReference>
<dbReference type="InterPro" id="IPR004107">
    <property type="entry name" value="Integrase_SAM-like_N"/>
</dbReference>
<protein>
    <submittedName>
        <fullName evidence="8">Site-specific integrase</fullName>
    </submittedName>
</protein>
<dbReference type="Gene3D" id="1.10.443.10">
    <property type="entry name" value="Intergrase catalytic core"/>
    <property type="match status" value="1"/>
</dbReference>
<dbReference type="InterPro" id="IPR010998">
    <property type="entry name" value="Integrase_recombinase_N"/>
</dbReference>
<evidence type="ECO:0000256" key="2">
    <source>
        <dbReference type="ARBA" id="ARBA00022908"/>
    </source>
</evidence>
<dbReference type="InterPro" id="IPR011010">
    <property type="entry name" value="DNA_brk_join_enz"/>
</dbReference>
<dbReference type="Pfam" id="PF14657">
    <property type="entry name" value="Arm-DNA-bind_4"/>
    <property type="match status" value="1"/>
</dbReference>
<evidence type="ECO:0000256" key="3">
    <source>
        <dbReference type="ARBA" id="ARBA00023125"/>
    </source>
</evidence>
<dbReference type="InterPro" id="IPR002104">
    <property type="entry name" value="Integrase_catalytic"/>
</dbReference>
<proteinExistence type="inferred from homology"/>
<dbReference type="Pfam" id="PF14659">
    <property type="entry name" value="Phage_int_SAM_3"/>
    <property type="match status" value="1"/>
</dbReference>
<gene>
    <name evidence="8" type="ORF">GCM10025783_05790</name>
</gene>
<keyword evidence="3 5" id="KW-0238">DNA-binding</keyword>
<dbReference type="PANTHER" id="PTHR30629">
    <property type="entry name" value="PROPHAGE INTEGRASE"/>
    <property type="match status" value="1"/>
</dbReference>
<dbReference type="PANTHER" id="PTHR30629:SF2">
    <property type="entry name" value="PROPHAGE INTEGRASE INTS-RELATED"/>
    <property type="match status" value="1"/>
</dbReference>
<evidence type="ECO:0000259" key="7">
    <source>
        <dbReference type="PROSITE" id="PS51900"/>
    </source>
</evidence>
<comment type="similarity">
    <text evidence="1">Belongs to the 'phage' integrase family.</text>
</comment>
<dbReference type="EMBL" id="BAABLP010000001">
    <property type="protein sequence ID" value="GAA4738107.1"/>
    <property type="molecule type" value="Genomic_DNA"/>
</dbReference>
<reference evidence="9" key="1">
    <citation type="journal article" date="2019" name="Int. J. Syst. Evol. Microbiol.">
        <title>The Global Catalogue of Microorganisms (GCM) 10K type strain sequencing project: providing services to taxonomists for standard genome sequencing and annotation.</title>
        <authorList>
            <consortium name="The Broad Institute Genomics Platform"/>
            <consortium name="The Broad Institute Genome Sequencing Center for Infectious Disease"/>
            <person name="Wu L."/>
            <person name="Ma J."/>
        </authorList>
    </citation>
    <scope>NUCLEOTIDE SEQUENCE [LARGE SCALE GENOMIC DNA]</scope>
    <source>
        <strain evidence="9">JCM 19015</strain>
    </source>
</reference>
<evidence type="ECO:0000313" key="9">
    <source>
        <dbReference type="Proteomes" id="UP001500121"/>
    </source>
</evidence>
<dbReference type="InterPro" id="IPR013762">
    <property type="entry name" value="Integrase-like_cat_sf"/>
</dbReference>
<feature type="domain" description="Tyr recombinase" evidence="6">
    <location>
        <begin position="163"/>
        <end position="363"/>
    </location>
</feature>
<dbReference type="SUPFAM" id="SSF56349">
    <property type="entry name" value="DNA breaking-rejoining enzymes"/>
    <property type="match status" value="1"/>
</dbReference>
<evidence type="ECO:0000256" key="4">
    <source>
        <dbReference type="ARBA" id="ARBA00023172"/>
    </source>
</evidence>
<dbReference type="PROSITE" id="PS51900">
    <property type="entry name" value="CB"/>
    <property type="match status" value="1"/>
</dbReference>
<dbReference type="InterPro" id="IPR028259">
    <property type="entry name" value="AP2-like_int_N"/>
</dbReference>
<dbReference type="InterPro" id="IPR044068">
    <property type="entry name" value="CB"/>
</dbReference>
<organism evidence="8 9">
    <name type="scientific">Amnibacterium soli</name>
    <dbReference type="NCBI Taxonomy" id="1282736"/>
    <lineage>
        <taxon>Bacteria</taxon>
        <taxon>Bacillati</taxon>
        <taxon>Actinomycetota</taxon>
        <taxon>Actinomycetes</taxon>
        <taxon>Micrococcales</taxon>
        <taxon>Microbacteriaceae</taxon>
        <taxon>Amnibacterium</taxon>
    </lineage>
</organism>
<keyword evidence="4" id="KW-0233">DNA recombination</keyword>
<dbReference type="PROSITE" id="PS51898">
    <property type="entry name" value="TYR_RECOMBINASE"/>
    <property type="match status" value="1"/>
</dbReference>
<evidence type="ECO:0000259" key="6">
    <source>
        <dbReference type="PROSITE" id="PS51898"/>
    </source>
</evidence>
<keyword evidence="2" id="KW-0229">DNA integration</keyword>